<organism evidence="1 2">
    <name type="scientific">Eumeta variegata</name>
    <name type="common">Bagworm moth</name>
    <name type="synonym">Eumeta japonica</name>
    <dbReference type="NCBI Taxonomy" id="151549"/>
    <lineage>
        <taxon>Eukaryota</taxon>
        <taxon>Metazoa</taxon>
        <taxon>Ecdysozoa</taxon>
        <taxon>Arthropoda</taxon>
        <taxon>Hexapoda</taxon>
        <taxon>Insecta</taxon>
        <taxon>Pterygota</taxon>
        <taxon>Neoptera</taxon>
        <taxon>Endopterygota</taxon>
        <taxon>Lepidoptera</taxon>
        <taxon>Glossata</taxon>
        <taxon>Ditrysia</taxon>
        <taxon>Tineoidea</taxon>
        <taxon>Psychidae</taxon>
        <taxon>Oiketicinae</taxon>
        <taxon>Eumeta</taxon>
    </lineage>
</organism>
<accession>A0A4C1TZU9</accession>
<sequence length="129" mass="15373">MDVSTFHESDRVAILCSVTSTTLEHSNSELMFMMIWNSQDTQFFDQLTAANRLEIRFQVIDYKYRISIKFRITIQYRINSLILRIDDHDVEPLLDANLSHSQFLMKFLLWSNAPRPDAGYNETWRRTDY</sequence>
<dbReference type="Proteomes" id="UP000299102">
    <property type="component" value="Unassembled WGS sequence"/>
</dbReference>
<protein>
    <submittedName>
        <fullName evidence="1">Uncharacterized protein</fullName>
    </submittedName>
</protein>
<reference evidence="1 2" key="1">
    <citation type="journal article" date="2019" name="Commun. Biol.">
        <title>The bagworm genome reveals a unique fibroin gene that provides high tensile strength.</title>
        <authorList>
            <person name="Kono N."/>
            <person name="Nakamura H."/>
            <person name="Ohtoshi R."/>
            <person name="Tomita M."/>
            <person name="Numata K."/>
            <person name="Arakawa K."/>
        </authorList>
    </citation>
    <scope>NUCLEOTIDE SEQUENCE [LARGE SCALE GENOMIC DNA]</scope>
</reference>
<dbReference type="EMBL" id="BGZK01000109">
    <property type="protein sequence ID" value="GBP19569.1"/>
    <property type="molecule type" value="Genomic_DNA"/>
</dbReference>
<comment type="caution">
    <text evidence="1">The sequence shown here is derived from an EMBL/GenBank/DDBJ whole genome shotgun (WGS) entry which is preliminary data.</text>
</comment>
<gene>
    <name evidence="1" type="ORF">EVAR_102117_1</name>
</gene>
<keyword evidence="2" id="KW-1185">Reference proteome</keyword>
<evidence type="ECO:0000313" key="2">
    <source>
        <dbReference type="Proteomes" id="UP000299102"/>
    </source>
</evidence>
<evidence type="ECO:0000313" key="1">
    <source>
        <dbReference type="EMBL" id="GBP19569.1"/>
    </source>
</evidence>
<dbReference type="AlphaFoldDB" id="A0A4C1TZU9"/>
<name>A0A4C1TZU9_EUMVA</name>
<proteinExistence type="predicted"/>